<dbReference type="EMBL" id="JBHULD010000014">
    <property type="protein sequence ID" value="MFD2555214.1"/>
    <property type="molecule type" value="Genomic_DNA"/>
</dbReference>
<reference evidence="6" key="1">
    <citation type="journal article" date="2019" name="Int. J. Syst. Evol. Microbiol.">
        <title>The Global Catalogue of Microorganisms (GCM) 10K type strain sequencing project: providing services to taxonomists for standard genome sequencing and annotation.</title>
        <authorList>
            <consortium name="The Broad Institute Genomics Platform"/>
            <consortium name="The Broad Institute Genome Sequencing Center for Infectious Disease"/>
            <person name="Wu L."/>
            <person name="Ma J."/>
        </authorList>
    </citation>
    <scope>NUCLEOTIDE SEQUENCE [LARGE SCALE GENOMIC DNA]</scope>
    <source>
        <strain evidence="6">KCTC 52298</strain>
    </source>
</reference>
<evidence type="ECO:0000313" key="6">
    <source>
        <dbReference type="Proteomes" id="UP001597440"/>
    </source>
</evidence>
<dbReference type="InterPro" id="IPR009057">
    <property type="entry name" value="Homeodomain-like_sf"/>
</dbReference>
<dbReference type="RefSeq" id="WP_210353574.1">
    <property type="nucleotide sequence ID" value="NZ_JAEQMU010000001.1"/>
</dbReference>
<dbReference type="InterPro" id="IPR011051">
    <property type="entry name" value="RmlC_Cupin_sf"/>
</dbReference>
<evidence type="ECO:0000259" key="4">
    <source>
        <dbReference type="PROSITE" id="PS01124"/>
    </source>
</evidence>
<dbReference type="SUPFAM" id="SSF46689">
    <property type="entry name" value="Homeodomain-like"/>
    <property type="match status" value="2"/>
</dbReference>
<keyword evidence="1" id="KW-0805">Transcription regulation</keyword>
<dbReference type="SMART" id="SM00342">
    <property type="entry name" value="HTH_ARAC"/>
    <property type="match status" value="1"/>
</dbReference>
<dbReference type="InterPro" id="IPR018062">
    <property type="entry name" value="HTH_AraC-typ_CS"/>
</dbReference>
<dbReference type="Pfam" id="PF12833">
    <property type="entry name" value="HTH_18"/>
    <property type="match status" value="1"/>
</dbReference>
<keyword evidence="6" id="KW-1185">Reference proteome</keyword>
<dbReference type="Pfam" id="PF02311">
    <property type="entry name" value="AraC_binding"/>
    <property type="match status" value="1"/>
</dbReference>
<dbReference type="PROSITE" id="PS00041">
    <property type="entry name" value="HTH_ARAC_FAMILY_1"/>
    <property type="match status" value="1"/>
</dbReference>
<feature type="domain" description="HTH araC/xylS-type" evidence="4">
    <location>
        <begin position="184"/>
        <end position="282"/>
    </location>
</feature>
<evidence type="ECO:0000256" key="2">
    <source>
        <dbReference type="ARBA" id="ARBA00023125"/>
    </source>
</evidence>
<dbReference type="CDD" id="cd06976">
    <property type="entry name" value="cupin_MtlR-like_N"/>
    <property type="match status" value="1"/>
</dbReference>
<gene>
    <name evidence="5" type="ORF">ACFSQW_12475</name>
</gene>
<dbReference type="InterPro" id="IPR018060">
    <property type="entry name" value="HTH_AraC"/>
</dbReference>
<dbReference type="Proteomes" id="UP001597440">
    <property type="component" value="Unassembled WGS sequence"/>
</dbReference>
<comment type="caution">
    <text evidence="5">The sequence shown here is derived from an EMBL/GenBank/DDBJ whole genome shotgun (WGS) entry which is preliminary data.</text>
</comment>
<dbReference type="InterPro" id="IPR003313">
    <property type="entry name" value="AraC-bd"/>
</dbReference>
<evidence type="ECO:0000313" key="5">
    <source>
        <dbReference type="EMBL" id="MFD2555214.1"/>
    </source>
</evidence>
<protein>
    <submittedName>
        <fullName evidence="5">AraC family transcriptional regulator</fullName>
    </submittedName>
</protein>
<proteinExistence type="predicted"/>
<dbReference type="Gene3D" id="1.10.10.60">
    <property type="entry name" value="Homeodomain-like"/>
    <property type="match status" value="2"/>
</dbReference>
<keyword evidence="3" id="KW-0804">Transcription</keyword>
<evidence type="ECO:0000256" key="1">
    <source>
        <dbReference type="ARBA" id="ARBA00023015"/>
    </source>
</evidence>
<sequence>MKAKFHQVPKTSDHTFKIRHDLLPHFGTIWHYHPEIELHYLIKGEGIRFIGENIANFEKDELILLGSNIPHTWKCNIKSDSEYYVEALVLHFHPESLGHNFLSLPETLKVQKLLTLARQGLIIQGNSKQKVVKLMNKMKESTGINKIVYLLKIFDLLSNNAEYEIISPNYASSSSNNFDDERINKIFNYTFNNFKRNITLEKMSELSNLSVTSFCRFFKNLTQKSYYDFLTEIRINHACRLLINSNMKIGAIAEESGFENTSNFYRHFKRFKDSTPSTFKKDYLNDFEKG</sequence>
<name>A0ABW5L2H5_9SPHI</name>
<keyword evidence="2" id="KW-0238">DNA-binding</keyword>
<dbReference type="PANTHER" id="PTHR43280:SF27">
    <property type="entry name" value="TRANSCRIPTIONAL REGULATOR MTLR"/>
    <property type="match status" value="1"/>
</dbReference>
<organism evidence="5 6">
    <name type="scientific">Sphingobacterium tabacisoli</name>
    <dbReference type="NCBI Taxonomy" id="2044855"/>
    <lineage>
        <taxon>Bacteria</taxon>
        <taxon>Pseudomonadati</taxon>
        <taxon>Bacteroidota</taxon>
        <taxon>Sphingobacteriia</taxon>
        <taxon>Sphingobacteriales</taxon>
        <taxon>Sphingobacteriaceae</taxon>
        <taxon>Sphingobacterium</taxon>
    </lineage>
</organism>
<accession>A0ABW5L2H5</accession>
<dbReference type="InterPro" id="IPR014710">
    <property type="entry name" value="RmlC-like_jellyroll"/>
</dbReference>
<dbReference type="PROSITE" id="PS01124">
    <property type="entry name" value="HTH_ARAC_FAMILY_2"/>
    <property type="match status" value="1"/>
</dbReference>
<evidence type="ECO:0000256" key="3">
    <source>
        <dbReference type="ARBA" id="ARBA00023163"/>
    </source>
</evidence>
<dbReference type="Gene3D" id="2.60.120.10">
    <property type="entry name" value="Jelly Rolls"/>
    <property type="match status" value="1"/>
</dbReference>
<dbReference type="SUPFAM" id="SSF51182">
    <property type="entry name" value="RmlC-like cupins"/>
    <property type="match status" value="1"/>
</dbReference>
<dbReference type="PANTHER" id="PTHR43280">
    <property type="entry name" value="ARAC-FAMILY TRANSCRIPTIONAL REGULATOR"/>
    <property type="match status" value="1"/>
</dbReference>